<dbReference type="Gene3D" id="3.90.1150.10">
    <property type="entry name" value="Aspartate Aminotransferase, domain 1"/>
    <property type="match status" value="1"/>
</dbReference>
<keyword evidence="2" id="KW-0808">Transferase</keyword>
<sequence>MIYLDNAATTWPKPPAVLAAVDNGMRRLGSNPGRGGYEMSLRSSDAIYECRKTAAGLFGAPGPECVVFTQNCTHAINIVLKGMLKPGDHVVVSNLEHNAVMRPLNALKEKGITYSVAKVFPGNDKATVSSFAMAVNVNTRLIVCIHASNVFGTLLPIREIGALAKSRGILFLVDAAQSAGLVPIDMKACGIDFLCMPGHKGLYGPMSSGMLLTPYGEALGTLMEGGTGSSSLAMEQPDYMPERHESGTLNTAAIFGLKAGMDFVKGKGIDRIYQHELGLMSRLYDRLCRMDGVILYTPRPQAGTCVPVLSFNLEGLDSTEAAAILGKRGVALRAGYHCAPAAHQAYGTLETGTVRAAPSAFTQPGEIDAFVKIVGQVMKNQGSTMQNPRGMIK</sequence>
<dbReference type="RefSeq" id="WP_349217698.1">
    <property type="nucleotide sequence ID" value="NZ_JBBMFD010000001.1"/>
</dbReference>
<dbReference type="NCBIfam" id="TIGR01977">
    <property type="entry name" value="am_tr_V_EF2568"/>
    <property type="match status" value="1"/>
</dbReference>
<dbReference type="InterPro" id="IPR000192">
    <property type="entry name" value="Aminotrans_V_dom"/>
</dbReference>
<dbReference type="InterPro" id="IPR015421">
    <property type="entry name" value="PyrdxlP-dep_Trfase_major"/>
</dbReference>
<gene>
    <name evidence="2" type="ORF">WMO26_01195</name>
</gene>
<reference evidence="2 3" key="1">
    <citation type="submission" date="2024-03" db="EMBL/GenBank/DDBJ databases">
        <title>Human intestinal bacterial collection.</title>
        <authorList>
            <person name="Pauvert C."/>
            <person name="Hitch T.C.A."/>
            <person name="Clavel T."/>
        </authorList>
    </citation>
    <scope>NUCLEOTIDE SEQUENCE [LARGE SCALE GENOMIC DNA]</scope>
    <source>
        <strain evidence="2 3">CLA-JM-H44</strain>
    </source>
</reference>
<evidence type="ECO:0000313" key="3">
    <source>
        <dbReference type="Proteomes" id="UP001489509"/>
    </source>
</evidence>
<dbReference type="Proteomes" id="UP001489509">
    <property type="component" value="Unassembled WGS sequence"/>
</dbReference>
<keyword evidence="2" id="KW-0032">Aminotransferase</keyword>
<dbReference type="GO" id="GO:0008483">
    <property type="term" value="F:transaminase activity"/>
    <property type="evidence" value="ECO:0007669"/>
    <property type="project" value="UniProtKB-KW"/>
</dbReference>
<dbReference type="SUPFAM" id="SSF53383">
    <property type="entry name" value="PLP-dependent transferases"/>
    <property type="match status" value="1"/>
</dbReference>
<accession>A0ABV1DWL1</accession>
<keyword evidence="3" id="KW-1185">Reference proteome</keyword>
<dbReference type="Gene3D" id="3.40.640.10">
    <property type="entry name" value="Type I PLP-dependent aspartate aminotransferase-like (Major domain)"/>
    <property type="match status" value="1"/>
</dbReference>
<name>A0ABV1DWL1_9FIRM</name>
<dbReference type="InterPro" id="IPR015422">
    <property type="entry name" value="PyrdxlP-dep_Trfase_small"/>
</dbReference>
<feature type="domain" description="Aminotransferase class V" evidence="1">
    <location>
        <begin position="2"/>
        <end position="370"/>
    </location>
</feature>
<evidence type="ECO:0000259" key="1">
    <source>
        <dbReference type="Pfam" id="PF00266"/>
    </source>
</evidence>
<dbReference type="InterPro" id="IPR015424">
    <property type="entry name" value="PyrdxlP-dep_Trfase"/>
</dbReference>
<protein>
    <submittedName>
        <fullName evidence="2">Aminotransferase class V-fold PLP-dependent enzyme</fullName>
    </submittedName>
</protein>
<dbReference type="EMBL" id="JBBMFD010000001">
    <property type="protein sequence ID" value="MEQ2439437.1"/>
    <property type="molecule type" value="Genomic_DNA"/>
</dbReference>
<organism evidence="2 3">
    <name type="scientific">Solibaculum intestinale</name>
    <dbReference type="NCBI Taxonomy" id="3133165"/>
    <lineage>
        <taxon>Bacteria</taxon>
        <taxon>Bacillati</taxon>
        <taxon>Bacillota</taxon>
        <taxon>Clostridia</taxon>
        <taxon>Eubacteriales</taxon>
        <taxon>Oscillospiraceae</taxon>
        <taxon>Solibaculum</taxon>
    </lineage>
</organism>
<dbReference type="PANTHER" id="PTHR43586:SF4">
    <property type="entry name" value="ISOPENICILLIN N EPIMERASE"/>
    <property type="match status" value="1"/>
</dbReference>
<dbReference type="InterPro" id="IPR010969">
    <property type="entry name" value="Cys_dSase-rel_unknwn_funct"/>
</dbReference>
<dbReference type="PANTHER" id="PTHR43586">
    <property type="entry name" value="CYSTEINE DESULFURASE"/>
    <property type="match status" value="1"/>
</dbReference>
<comment type="caution">
    <text evidence="2">The sequence shown here is derived from an EMBL/GenBank/DDBJ whole genome shotgun (WGS) entry which is preliminary data.</text>
</comment>
<evidence type="ECO:0000313" key="2">
    <source>
        <dbReference type="EMBL" id="MEQ2439437.1"/>
    </source>
</evidence>
<dbReference type="Pfam" id="PF00266">
    <property type="entry name" value="Aminotran_5"/>
    <property type="match status" value="1"/>
</dbReference>
<proteinExistence type="predicted"/>